<dbReference type="Proteomes" id="UP000321574">
    <property type="component" value="Unassembled WGS sequence"/>
</dbReference>
<organism evidence="2 3">
    <name type="scientific">Cerasibacillus terrae</name>
    <dbReference type="NCBI Taxonomy" id="2498845"/>
    <lineage>
        <taxon>Bacteria</taxon>
        <taxon>Bacillati</taxon>
        <taxon>Bacillota</taxon>
        <taxon>Bacilli</taxon>
        <taxon>Bacillales</taxon>
        <taxon>Bacillaceae</taxon>
        <taxon>Cerasibacillus</taxon>
    </lineage>
</organism>
<dbReference type="PANTHER" id="PTHR33797">
    <property type="entry name" value="ORGANIC HYDROPEROXIDE RESISTANCE PROTEIN-LIKE"/>
    <property type="match status" value="1"/>
</dbReference>
<gene>
    <name evidence="2" type="ORF">FHP05_01005</name>
</gene>
<evidence type="ECO:0000313" key="2">
    <source>
        <dbReference type="EMBL" id="TXL67624.1"/>
    </source>
</evidence>
<dbReference type="RefSeq" id="WP_147665214.1">
    <property type="nucleotide sequence ID" value="NZ_VDUW01000001.1"/>
</dbReference>
<dbReference type="AlphaFoldDB" id="A0A5C8P2X9"/>
<dbReference type="Pfam" id="PF02566">
    <property type="entry name" value="OsmC"/>
    <property type="match status" value="1"/>
</dbReference>
<dbReference type="GO" id="GO:0006979">
    <property type="term" value="P:response to oxidative stress"/>
    <property type="evidence" value="ECO:0007669"/>
    <property type="project" value="InterPro"/>
</dbReference>
<comment type="caution">
    <text evidence="2">The sequence shown here is derived from an EMBL/GenBank/DDBJ whole genome shotgun (WGS) entry which is preliminary data.</text>
</comment>
<proteinExistence type="inferred from homology"/>
<evidence type="ECO:0000313" key="3">
    <source>
        <dbReference type="Proteomes" id="UP000321574"/>
    </source>
</evidence>
<name>A0A5C8P2X9_9BACI</name>
<dbReference type="InterPro" id="IPR015946">
    <property type="entry name" value="KH_dom-like_a/b"/>
</dbReference>
<dbReference type="InterPro" id="IPR036102">
    <property type="entry name" value="OsmC/Ohrsf"/>
</dbReference>
<sequence>MSKALFTTVATSNNTPKGGYVKTEDGLIDLTLVNPLMKSDKTGSNPEQLFAAGYASCFDGALNFVAMKKKLKIESKTTAEIGFHNDSADKGYKMSAVLHVQLKDVSEEEAEALVEAAHQFCPFSKAINGNMDVEVNFEVI</sequence>
<reference evidence="2 3" key="1">
    <citation type="submission" date="2019-06" db="EMBL/GenBank/DDBJ databases">
        <title>Cerasibacillus sp. nov., isolated from maize field.</title>
        <authorList>
            <person name="Lin S.-Y."/>
            <person name="Tsai C.-F."/>
            <person name="Young C.-C."/>
        </authorList>
    </citation>
    <scope>NUCLEOTIDE SEQUENCE [LARGE SCALE GENOMIC DNA]</scope>
    <source>
        <strain evidence="2 3">CC-CFT480</strain>
    </source>
</reference>
<dbReference type="InterPro" id="IPR019953">
    <property type="entry name" value="OHR"/>
</dbReference>
<evidence type="ECO:0000256" key="1">
    <source>
        <dbReference type="ARBA" id="ARBA00007378"/>
    </source>
</evidence>
<keyword evidence="3" id="KW-1185">Reference proteome</keyword>
<accession>A0A5C8P2X9</accession>
<dbReference type="OrthoDB" id="9797508at2"/>
<dbReference type="EMBL" id="VDUW01000001">
    <property type="protein sequence ID" value="TXL67624.1"/>
    <property type="molecule type" value="Genomic_DNA"/>
</dbReference>
<dbReference type="NCBIfam" id="TIGR03561">
    <property type="entry name" value="organ_hyd_perox"/>
    <property type="match status" value="1"/>
</dbReference>
<comment type="similarity">
    <text evidence="1">Belongs to the OsmC/Ohr family.</text>
</comment>
<dbReference type="Gene3D" id="3.30.300.20">
    <property type="match status" value="1"/>
</dbReference>
<dbReference type="SUPFAM" id="SSF82784">
    <property type="entry name" value="OsmC-like"/>
    <property type="match status" value="1"/>
</dbReference>
<dbReference type="InterPro" id="IPR003718">
    <property type="entry name" value="OsmC/Ohr_fam"/>
</dbReference>
<dbReference type="PANTHER" id="PTHR33797:SF2">
    <property type="entry name" value="ORGANIC HYDROPEROXIDE RESISTANCE PROTEIN-LIKE"/>
    <property type="match status" value="1"/>
</dbReference>
<protein>
    <submittedName>
        <fullName evidence="2">Ohr family peroxiredoxin</fullName>
    </submittedName>
</protein>